<sequence>MNIFNNRFVRATTDAFAAANEAAIIDSANNHNANFVSSSFNHGTNGGHAAGFAPSLLPNDSSSNSNKLLLNSAETADKSPSSSAFDPSAFIDASPVESLIRQLVDNGTEFLHLISGNGGGGGGAVDQQPNNNSTSILGNSAPAQTTTDEMILVDGKGIELLPLDELLSMLILALSVSFIVIGGAIPYVFQYAEIYRRKSAAGFSLLVCLALCIANILRIEFWIGKRFEIPLLVQSVIMLIVMVAMLEISVRMNRRVVPITARTSVWNGEFCNAFWKWNDLSSYIFALGLFTVLCSLLNAMFHKNMLFVEAMGMSALLVEACLGVPQLVRNFQRKSTIGMSVKMVMMWFVGDVGKTIYFVVRQSPAQFWICSCLQITIDVLILLQVWAYGQHATGGGAGGGDSHDCLISLHRSASSSSVVICPHVAICSSPPSSTTAPFPPSSVPTEETWCLFSRSSQSEDPESDDERLI</sequence>
<dbReference type="PANTHER" id="PTHR14856">
    <property type="entry name" value="PQ-LOOP REPEAT-CONTAINING PROTEIN 1-LIKE PROTEIN"/>
    <property type="match status" value="1"/>
</dbReference>
<evidence type="ECO:0000256" key="2">
    <source>
        <dbReference type="ARBA" id="ARBA00022692"/>
    </source>
</evidence>
<dbReference type="PANTHER" id="PTHR14856:SF9">
    <property type="entry name" value="PQ-LOOP REPEAT-CONTAINING PROTEIN 1"/>
    <property type="match status" value="1"/>
</dbReference>
<proteinExistence type="predicted"/>
<evidence type="ECO:0000256" key="5">
    <source>
        <dbReference type="ARBA" id="ARBA00023136"/>
    </source>
</evidence>
<organism evidence="9 10">
    <name type="scientific">Heterodera trifolii</name>
    <dbReference type="NCBI Taxonomy" id="157864"/>
    <lineage>
        <taxon>Eukaryota</taxon>
        <taxon>Metazoa</taxon>
        <taxon>Ecdysozoa</taxon>
        <taxon>Nematoda</taxon>
        <taxon>Chromadorea</taxon>
        <taxon>Rhabditida</taxon>
        <taxon>Tylenchina</taxon>
        <taxon>Tylenchomorpha</taxon>
        <taxon>Tylenchoidea</taxon>
        <taxon>Heteroderidae</taxon>
        <taxon>Heteroderinae</taxon>
        <taxon>Heterodera</taxon>
    </lineage>
</organism>
<dbReference type="FunFam" id="1.20.1280.290:FF:000005">
    <property type="entry name" value="PQ-loop repeat-containing protein 1"/>
    <property type="match status" value="1"/>
</dbReference>
<gene>
    <name evidence="9" type="ORF">niasHT_016116</name>
</gene>
<keyword evidence="3" id="KW-0677">Repeat</keyword>
<dbReference type="FunFam" id="1.20.1280.290:FF:000008">
    <property type="entry name" value="PQ-loop repeat-containing protein 1"/>
    <property type="match status" value="1"/>
</dbReference>
<dbReference type="InterPro" id="IPR052241">
    <property type="entry name" value="SLC66/Scramblase_ANY1"/>
</dbReference>
<dbReference type="AlphaFoldDB" id="A0ABD2L354"/>
<evidence type="ECO:0000256" key="3">
    <source>
        <dbReference type="ARBA" id="ARBA00022737"/>
    </source>
</evidence>
<evidence type="ECO:0000256" key="6">
    <source>
        <dbReference type="ARBA" id="ARBA00040648"/>
    </source>
</evidence>
<evidence type="ECO:0000313" key="10">
    <source>
        <dbReference type="Proteomes" id="UP001620626"/>
    </source>
</evidence>
<dbReference type="Pfam" id="PF04193">
    <property type="entry name" value="PQ-loop"/>
    <property type="match status" value="2"/>
</dbReference>
<evidence type="ECO:0000256" key="8">
    <source>
        <dbReference type="SAM" id="Phobius"/>
    </source>
</evidence>
<feature type="transmembrane region" description="Helical" evidence="8">
    <location>
        <begin position="229"/>
        <end position="246"/>
    </location>
</feature>
<comment type="caution">
    <text evidence="9">The sequence shown here is derived from an EMBL/GenBank/DDBJ whole genome shotgun (WGS) entry which is preliminary data.</text>
</comment>
<dbReference type="InterPro" id="IPR006603">
    <property type="entry name" value="PQ-loop_rpt"/>
</dbReference>
<feature type="transmembrane region" description="Helical" evidence="8">
    <location>
        <begin position="201"/>
        <end position="223"/>
    </location>
</feature>
<reference evidence="9 10" key="1">
    <citation type="submission" date="2024-10" db="EMBL/GenBank/DDBJ databases">
        <authorList>
            <person name="Kim D."/>
        </authorList>
    </citation>
    <scope>NUCLEOTIDE SEQUENCE [LARGE SCALE GENOMIC DNA]</scope>
    <source>
        <strain evidence="9">BH-2024</strain>
    </source>
</reference>
<evidence type="ECO:0000256" key="7">
    <source>
        <dbReference type="ARBA" id="ARBA00043159"/>
    </source>
</evidence>
<keyword evidence="5 8" id="KW-0472">Membrane</keyword>
<keyword evidence="2 8" id="KW-0812">Transmembrane</keyword>
<accession>A0ABD2L354</accession>
<comment type="subcellular location">
    <subcellularLocation>
        <location evidence="1">Membrane</location>
        <topology evidence="1">Multi-pass membrane protein</topology>
    </subcellularLocation>
</comment>
<dbReference type="Gene3D" id="1.20.1280.290">
    <property type="match status" value="2"/>
</dbReference>
<keyword evidence="4 8" id="KW-1133">Transmembrane helix</keyword>
<keyword evidence="10" id="KW-1185">Reference proteome</keyword>
<feature type="transmembrane region" description="Helical" evidence="8">
    <location>
        <begin position="166"/>
        <end position="189"/>
    </location>
</feature>
<feature type="transmembrane region" description="Helical" evidence="8">
    <location>
        <begin position="283"/>
        <end position="301"/>
    </location>
</feature>
<dbReference type="Proteomes" id="UP001620626">
    <property type="component" value="Unassembled WGS sequence"/>
</dbReference>
<feature type="transmembrane region" description="Helical" evidence="8">
    <location>
        <begin position="366"/>
        <end position="388"/>
    </location>
</feature>
<dbReference type="GO" id="GO:0016020">
    <property type="term" value="C:membrane"/>
    <property type="evidence" value="ECO:0007669"/>
    <property type="project" value="UniProtKB-SubCell"/>
</dbReference>
<evidence type="ECO:0000256" key="4">
    <source>
        <dbReference type="ARBA" id="ARBA00022989"/>
    </source>
</evidence>
<evidence type="ECO:0000313" key="9">
    <source>
        <dbReference type="EMBL" id="KAL3109210.1"/>
    </source>
</evidence>
<feature type="transmembrane region" description="Helical" evidence="8">
    <location>
        <begin position="340"/>
        <end position="360"/>
    </location>
</feature>
<dbReference type="EMBL" id="JBICBT010000575">
    <property type="protein sequence ID" value="KAL3109210.1"/>
    <property type="molecule type" value="Genomic_DNA"/>
</dbReference>
<evidence type="ECO:0000256" key="1">
    <source>
        <dbReference type="ARBA" id="ARBA00004141"/>
    </source>
</evidence>
<name>A0ABD2L354_9BILA</name>
<dbReference type="SMART" id="SM00679">
    <property type="entry name" value="CTNS"/>
    <property type="match status" value="2"/>
</dbReference>
<protein>
    <recommendedName>
        <fullName evidence="6">Solute carrier family 66 member 2</fullName>
    </recommendedName>
    <alternativeName>
        <fullName evidence="7">PQ-loop repeat-containing protein 1</fullName>
    </alternativeName>
</protein>